<protein>
    <submittedName>
        <fullName evidence="6">Vitamin B12 import ATP-binding protein BtuD</fullName>
    </submittedName>
</protein>
<proteinExistence type="inferred from homology"/>
<reference evidence="6" key="1">
    <citation type="submission" date="2022-09" db="EMBL/GenBank/DDBJ databases">
        <title>Actin cytoskeleton and complex cell architecture in an #Asgard archaeon.</title>
        <authorList>
            <person name="Ponce Toledo R.I."/>
            <person name="Schleper C."/>
            <person name="Rodrigues Oliveira T."/>
            <person name="Wollweber F."/>
            <person name="Xu J."/>
            <person name="Rittmann S."/>
            <person name="Klingl A."/>
            <person name="Pilhofer M."/>
        </authorList>
    </citation>
    <scope>NUCLEOTIDE SEQUENCE</scope>
    <source>
        <strain evidence="6">B-35</strain>
    </source>
</reference>
<dbReference type="PANTHER" id="PTHR43335:SF4">
    <property type="entry name" value="ABC TRANSPORTER, ATP-BINDING PROTEIN"/>
    <property type="match status" value="1"/>
</dbReference>
<dbReference type="SMART" id="SM00382">
    <property type="entry name" value="AAA"/>
    <property type="match status" value="1"/>
</dbReference>
<gene>
    <name evidence="6" type="ORF">NEF87_000542</name>
</gene>
<keyword evidence="2" id="KW-0813">Transport</keyword>
<keyword evidence="7" id="KW-1185">Reference proteome</keyword>
<dbReference type="PROSITE" id="PS00211">
    <property type="entry name" value="ABC_TRANSPORTER_1"/>
    <property type="match status" value="1"/>
</dbReference>
<evidence type="ECO:0000256" key="4">
    <source>
        <dbReference type="ARBA" id="ARBA00022840"/>
    </source>
</evidence>
<comment type="similarity">
    <text evidence="1">Belongs to the ABC transporter superfamily.</text>
</comment>
<dbReference type="CDD" id="cd03230">
    <property type="entry name" value="ABC_DR_subfamily_A"/>
    <property type="match status" value="1"/>
</dbReference>
<evidence type="ECO:0000313" key="6">
    <source>
        <dbReference type="EMBL" id="UYP44257.1"/>
    </source>
</evidence>
<evidence type="ECO:0000313" key="7">
    <source>
        <dbReference type="Proteomes" id="UP001208689"/>
    </source>
</evidence>
<dbReference type="GO" id="GO:0005524">
    <property type="term" value="F:ATP binding"/>
    <property type="evidence" value="ECO:0007669"/>
    <property type="project" value="UniProtKB-KW"/>
</dbReference>
<evidence type="ECO:0000256" key="1">
    <source>
        <dbReference type="ARBA" id="ARBA00005417"/>
    </source>
</evidence>
<dbReference type="EMBL" id="CP104013">
    <property type="protein sequence ID" value="UYP44257.1"/>
    <property type="molecule type" value="Genomic_DNA"/>
</dbReference>
<accession>A0ABY6HPF9</accession>
<feature type="domain" description="ABC transporter" evidence="5">
    <location>
        <begin position="12"/>
        <end position="247"/>
    </location>
</feature>
<dbReference type="InterPro" id="IPR027417">
    <property type="entry name" value="P-loop_NTPase"/>
</dbReference>
<sequence>MNQNESKKEVLIEFKHLTKKFGHFTAVNDLSLQIFQGEVLGFLGPNGAGKSTAMKMMANLLNPTSGEVWVNYNHKLEKLTKYNQDYLLDNIGFLIENPAFYENNTPRQVLTLFAKLKGYPRNKIHERVEEVVQMIGMGQWIDNKLGTFSKGMRQKIGIVSAVVHDPAIIVLDEPHTGLDPKARREVRDFLLKLKNLNKTVFLSSHLLYEVSEVADRIAIISHGILVACDSLDNLEEEAKRSVIDLEMIGWENPGETIIKLKETVGQFLSGPIYYNRDQKIFELQFDGSQEKQYEMLHKLISAGIKVIEYSVPKAGLLEDLYLKYVSESDKTFKQFQKKAVKVESIL</sequence>
<dbReference type="Proteomes" id="UP001208689">
    <property type="component" value="Chromosome"/>
</dbReference>
<dbReference type="InterPro" id="IPR003593">
    <property type="entry name" value="AAA+_ATPase"/>
</dbReference>
<dbReference type="Pfam" id="PF00005">
    <property type="entry name" value="ABC_tran"/>
    <property type="match status" value="1"/>
</dbReference>
<keyword evidence="4 6" id="KW-0067">ATP-binding</keyword>
<dbReference type="InterPro" id="IPR017871">
    <property type="entry name" value="ABC_transporter-like_CS"/>
</dbReference>
<dbReference type="Gene3D" id="3.40.50.300">
    <property type="entry name" value="P-loop containing nucleotide triphosphate hydrolases"/>
    <property type="match status" value="1"/>
</dbReference>
<evidence type="ECO:0000256" key="3">
    <source>
        <dbReference type="ARBA" id="ARBA00022741"/>
    </source>
</evidence>
<dbReference type="InterPro" id="IPR003439">
    <property type="entry name" value="ABC_transporter-like_ATP-bd"/>
</dbReference>
<dbReference type="SUPFAM" id="SSF52540">
    <property type="entry name" value="P-loop containing nucleoside triphosphate hydrolases"/>
    <property type="match status" value="1"/>
</dbReference>
<dbReference type="PROSITE" id="PS50893">
    <property type="entry name" value="ABC_TRANSPORTER_2"/>
    <property type="match status" value="1"/>
</dbReference>
<keyword evidence="3" id="KW-0547">Nucleotide-binding</keyword>
<organism evidence="6 7">
    <name type="scientific">Candidatus Lokiarchaeum ossiferum</name>
    <dbReference type="NCBI Taxonomy" id="2951803"/>
    <lineage>
        <taxon>Archaea</taxon>
        <taxon>Promethearchaeati</taxon>
        <taxon>Promethearchaeota</taxon>
        <taxon>Promethearchaeia</taxon>
        <taxon>Promethearchaeales</taxon>
        <taxon>Promethearchaeaceae</taxon>
        <taxon>Candidatus Lokiarchaeum</taxon>
    </lineage>
</organism>
<evidence type="ECO:0000259" key="5">
    <source>
        <dbReference type="PROSITE" id="PS50893"/>
    </source>
</evidence>
<dbReference type="PANTHER" id="PTHR43335">
    <property type="entry name" value="ABC TRANSPORTER, ATP-BINDING PROTEIN"/>
    <property type="match status" value="1"/>
</dbReference>
<name>A0ABY6HPF9_9ARCH</name>
<evidence type="ECO:0000256" key="2">
    <source>
        <dbReference type="ARBA" id="ARBA00022448"/>
    </source>
</evidence>